<evidence type="ECO:0000256" key="5">
    <source>
        <dbReference type="ARBA" id="ARBA00022475"/>
    </source>
</evidence>
<accession>A0A1I4PRY1</accession>
<gene>
    <name evidence="15" type="ORF">SAMN02982985_03567</name>
</gene>
<evidence type="ECO:0000256" key="13">
    <source>
        <dbReference type="SAM" id="Phobius"/>
    </source>
</evidence>
<keyword evidence="7 13" id="KW-0812">Transmembrane</keyword>
<dbReference type="PANTHER" id="PTHR30625">
    <property type="entry name" value="PROTEIN TOLQ"/>
    <property type="match status" value="1"/>
</dbReference>
<organism evidence="15 16">
    <name type="scientific">Rugamonas rubra</name>
    <dbReference type="NCBI Taxonomy" id="758825"/>
    <lineage>
        <taxon>Bacteria</taxon>
        <taxon>Pseudomonadati</taxon>
        <taxon>Pseudomonadota</taxon>
        <taxon>Betaproteobacteria</taxon>
        <taxon>Burkholderiales</taxon>
        <taxon>Oxalobacteraceae</taxon>
        <taxon>Telluria group</taxon>
        <taxon>Rugamonas</taxon>
    </lineage>
</organism>
<sequence length="228" mass="24041">MGATAANHFSLASYWQQGDAISHAVAYLLLAMSLLSWYFILSKSLAAWRVRRSAPALQAFWDAPTMHDGVAGLVLADPEDIYAPLARQGAAQLMAAGRPSIGGELGHAEQVTRVLRAAIHHSTARLESGLTLLASIGATAPFIGLLGTVWGIYHALANVSAAGAVQIDKVAGPVGEALIMTAIGLTVAIPAVLAYNGFNRVNRLTLAELDAFAHDLHAYLSSGERLRH</sequence>
<proteinExistence type="inferred from homology"/>
<comment type="subunit">
    <text evidence="2">The accessory proteins ExbB and ExbD seem to form a complex with TonB.</text>
</comment>
<keyword evidence="9 13" id="KW-1133">Transmembrane helix</keyword>
<dbReference type="PANTHER" id="PTHR30625:SF14">
    <property type="entry name" value="BIOPOLYMER TRANSPORT PROTEIN EXBB"/>
    <property type="match status" value="1"/>
</dbReference>
<feature type="transmembrane region" description="Helical" evidence="13">
    <location>
        <begin position="173"/>
        <end position="195"/>
    </location>
</feature>
<evidence type="ECO:0000256" key="2">
    <source>
        <dbReference type="ARBA" id="ARBA00011471"/>
    </source>
</evidence>
<evidence type="ECO:0000256" key="7">
    <source>
        <dbReference type="ARBA" id="ARBA00022692"/>
    </source>
</evidence>
<keyword evidence="6" id="KW-0997">Cell inner membrane</keyword>
<evidence type="ECO:0000259" key="14">
    <source>
        <dbReference type="Pfam" id="PF01618"/>
    </source>
</evidence>
<dbReference type="GO" id="GO:0005886">
    <property type="term" value="C:plasma membrane"/>
    <property type="evidence" value="ECO:0007669"/>
    <property type="project" value="UniProtKB-SubCell"/>
</dbReference>
<dbReference type="InterPro" id="IPR002898">
    <property type="entry name" value="MotA_ExbB_proton_chnl"/>
</dbReference>
<evidence type="ECO:0000256" key="3">
    <source>
        <dbReference type="ARBA" id="ARBA00022093"/>
    </source>
</evidence>
<comment type="function">
    <text evidence="11">Involved in the TonB-dependent energy-dependent transport of various receptor-bound substrates. Protects ExbD from proteolytic degradation and functionally stabilizes TonB.</text>
</comment>
<evidence type="ECO:0000256" key="9">
    <source>
        <dbReference type="ARBA" id="ARBA00022989"/>
    </source>
</evidence>
<keyword evidence="16" id="KW-1185">Reference proteome</keyword>
<feature type="domain" description="MotA/TolQ/ExbB proton channel" evidence="14">
    <location>
        <begin position="107"/>
        <end position="207"/>
    </location>
</feature>
<dbReference type="RefSeq" id="WP_093389048.1">
    <property type="nucleotide sequence ID" value="NZ_FOTW01000017.1"/>
</dbReference>
<protein>
    <recommendedName>
        <fullName evidence="3">Biopolymer transport protein ExbB</fullName>
    </recommendedName>
</protein>
<evidence type="ECO:0000313" key="15">
    <source>
        <dbReference type="EMBL" id="SFM30641.1"/>
    </source>
</evidence>
<reference evidence="15 16" key="1">
    <citation type="submission" date="2016-10" db="EMBL/GenBank/DDBJ databases">
        <authorList>
            <person name="de Groot N.N."/>
        </authorList>
    </citation>
    <scope>NUCLEOTIDE SEQUENCE [LARGE SCALE GENOMIC DNA]</scope>
    <source>
        <strain evidence="15 16">ATCC 43154</strain>
    </source>
</reference>
<dbReference type="Pfam" id="PF01618">
    <property type="entry name" value="MotA_ExbB"/>
    <property type="match status" value="1"/>
</dbReference>
<keyword evidence="10 13" id="KW-0472">Membrane</keyword>
<evidence type="ECO:0000256" key="1">
    <source>
        <dbReference type="ARBA" id="ARBA00004429"/>
    </source>
</evidence>
<evidence type="ECO:0000313" key="16">
    <source>
        <dbReference type="Proteomes" id="UP000199470"/>
    </source>
</evidence>
<dbReference type="AlphaFoldDB" id="A0A1I4PRY1"/>
<feature type="transmembrane region" description="Helical" evidence="13">
    <location>
        <begin position="130"/>
        <end position="153"/>
    </location>
</feature>
<dbReference type="Proteomes" id="UP000199470">
    <property type="component" value="Unassembled WGS sequence"/>
</dbReference>
<keyword evidence="8 12" id="KW-0653">Protein transport</keyword>
<dbReference type="GO" id="GO:0017038">
    <property type="term" value="P:protein import"/>
    <property type="evidence" value="ECO:0007669"/>
    <property type="project" value="TreeGrafter"/>
</dbReference>
<comment type="similarity">
    <text evidence="12">Belongs to the exbB/tolQ family.</text>
</comment>
<dbReference type="InterPro" id="IPR050790">
    <property type="entry name" value="ExbB/TolQ_transport"/>
</dbReference>
<evidence type="ECO:0000256" key="4">
    <source>
        <dbReference type="ARBA" id="ARBA00022448"/>
    </source>
</evidence>
<name>A0A1I4PRY1_9BURK</name>
<keyword evidence="4 12" id="KW-0813">Transport</keyword>
<dbReference type="STRING" id="758825.SAMN02982985_03567"/>
<evidence type="ECO:0000256" key="11">
    <source>
        <dbReference type="ARBA" id="ARBA00024816"/>
    </source>
</evidence>
<evidence type="ECO:0000256" key="12">
    <source>
        <dbReference type="RuleBase" id="RU004057"/>
    </source>
</evidence>
<dbReference type="EMBL" id="FOTW01000017">
    <property type="protein sequence ID" value="SFM30641.1"/>
    <property type="molecule type" value="Genomic_DNA"/>
</dbReference>
<keyword evidence="5" id="KW-1003">Cell membrane</keyword>
<evidence type="ECO:0000256" key="8">
    <source>
        <dbReference type="ARBA" id="ARBA00022927"/>
    </source>
</evidence>
<evidence type="ECO:0000256" key="6">
    <source>
        <dbReference type="ARBA" id="ARBA00022519"/>
    </source>
</evidence>
<comment type="subcellular location">
    <subcellularLocation>
        <location evidence="1">Cell inner membrane</location>
        <topology evidence="1">Multi-pass membrane protein</topology>
    </subcellularLocation>
    <subcellularLocation>
        <location evidence="12">Membrane</location>
        <topology evidence="12">Multi-pass membrane protein</topology>
    </subcellularLocation>
</comment>
<feature type="transmembrane region" description="Helical" evidence="13">
    <location>
        <begin position="20"/>
        <end position="41"/>
    </location>
</feature>
<evidence type="ECO:0000256" key="10">
    <source>
        <dbReference type="ARBA" id="ARBA00023136"/>
    </source>
</evidence>
<dbReference type="OrthoDB" id="9805133at2"/>